<evidence type="ECO:0000313" key="3">
    <source>
        <dbReference type="Proteomes" id="UP001419268"/>
    </source>
</evidence>
<keyword evidence="3" id="KW-1185">Reference proteome</keyword>
<accession>A0AAP0NM80</accession>
<reference evidence="2 3" key="1">
    <citation type="submission" date="2024-01" db="EMBL/GenBank/DDBJ databases">
        <title>Genome assemblies of Stephania.</title>
        <authorList>
            <person name="Yang L."/>
        </authorList>
    </citation>
    <scope>NUCLEOTIDE SEQUENCE [LARGE SCALE GENOMIC DNA]</scope>
    <source>
        <strain evidence="2">JXDWG</strain>
        <tissue evidence="2">Leaf</tissue>
    </source>
</reference>
<gene>
    <name evidence="2" type="ORF">Scep_018783</name>
</gene>
<dbReference type="AlphaFoldDB" id="A0AAP0NM80"/>
<proteinExistence type="predicted"/>
<dbReference type="EMBL" id="JBBNAG010000008">
    <property type="protein sequence ID" value="KAK9111264.1"/>
    <property type="molecule type" value="Genomic_DNA"/>
</dbReference>
<comment type="caution">
    <text evidence="2">The sequence shown here is derived from an EMBL/GenBank/DDBJ whole genome shotgun (WGS) entry which is preliminary data.</text>
</comment>
<evidence type="ECO:0000256" key="1">
    <source>
        <dbReference type="SAM" id="SignalP"/>
    </source>
</evidence>
<name>A0AAP0NM80_9MAGN</name>
<evidence type="ECO:0000313" key="2">
    <source>
        <dbReference type="EMBL" id="KAK9111264.1"/>
    </source>
</evidence>
<protein>
    <submittedName>
        <fullName evidence="2">Uncharacterized protein</fullName>
    </submittedName>
</protein>
<feature type="chain" id="PRO_5042864183" evidence="1">
    <location>
        <begin position="21"/>
        <end position="138"/>
    </location>
</feature>
<dbReference type="Proteomes" id="UP001419268">
    <property type="component" value="Unassembled WGS sequence"/>
</dbReference>
<feature type="signal peptide" evidence="1">
    <location>
        <begin position="1"/>
        <end position="20"/>
    </location>
</feature>
<organism evidence="2 3">
    <name type="scientific">Stephania cephalantha</name>
    <dbReference type="NCBI Taxonomy" id="152367"/>
    <lineage>
        <taxon>Eukaryota</taxon>
        <taxon>Viridiplantae</taxon>
        <taxon>Streptophyta</taxon>
        <taxon>Embryophyta</taxon>
        <taxon>Tracheophyta</taxon>
        <taxon>Spermatophyta</taxon>
        <taxon>Magnoliopsida</taxon>
        <taxon>Ranunculales</taxon>
        <taxon>Menispermaceae</taxon>
        <taxon>Menispermoideae</taxon>
        <taxon>Cissampelideae</taxon>
        <taxon>Stephania</taxon>
    </lineage>
</organism>
<sequence length="138" mass="15507">MSSIASLLFLSGFNYARVLSASSTLISLTLPMRPEEKMAFPQSKGLFLGLHFVCQYSLTIDCRNNLTVSKWSIYMGKASAECDHGSGAGKDAPSKRLCFETFAVEVWYCLKKQEEGYVPHFGLLCMWIGFFVELLMHE</sequence>
<keyword evidence="1" id="KW-0732">Signal</keyword>